<feature type="region of interest" description="Disordered" evidence="1">
    <location>
        <begin position="285"/>
        <end position="307"/>
    </location>
</feature>
<feature type="region of interest" description="Disordered" evidence="1">
    <location>
        <begin position="1"/>
        <end position="61"/>
    </location>
</feature>
<dbReference type="PANTHER" id="PTHR13482:SF3">
    <property type="entry name" value="MICROPROCESSOR COMPLEX SUBUNIT DGCR8"/>
    <property type="match status" value="1"/>
</dbReference>
<evidence type="ECO:0000256" key="1">
    <source>
        <dbReference type="SAM" id="MobiDB-lite"/>
    </source>
</evidence>
<name>A0ABQ9WJ59_SAGOE</name>
<dbReference type="PANTHER" id="PTHR13482">
    <property type="entry name" value="MICRORNA PROCESSOR COMPLEX SUBUNIT DGCR8"/>
    <property type="match status" value="1"/>
</dbReference>
<reference evidence="2 3" key="1">
    <citation type="submission" date="2023-05" db="EMBL/GenBank/DDBJ databases">
        <title>B98-5 Cell Line De Novo Hybrid Assembly: An Optical Mapping Approach.</title>
        <authorList>
            <person name="Kananen K."/>
            <person name="Auerbach J.A."/>
            <person name="Kautto E."/>
            <person name="Blachly J.S."/>
        </authorList>
    </citation>
    <scope>NUCLEOTIDE SEQUENCE [LARGE SCALE GENOMIC DNA]</scope>
    <source>
        <strain evidence="2">B95-8</strain>
        <tissue evidence="2">Cell line</tissue>
    </source>
</reference>
<dbReference type="EMBL" id="JASSZA010000001">
    <property type="protein sequence ID" value="KAK2121699.1"/>
    <property type="molecule type" value="Genomic_DNA"/>
</dbReference>
<accession>A0ABQ9WJ59</accession>
<feature type="compositionally biased region" description="Basic and acidic residues" evidence="1">
    <location>
        <begin position="286"/>
        <end position="300"/>
    </location>
</feature>
<organism evidence="2 3">
    <name type="scientific">Saguinus oedipus</name>
    <name type="common">Cotton-top tamarin</name>
    <name type="synonym">Oedipomidas oedipus</name>
    <dbReference type="NCBI Taxonomy" id="9490"/>
    <lineage>
        <taxon>Eukaryota</taxon>
        <taxon>Metazoa</taxon>
        <taxon>Chordata</taxon>
        <taxon>Craniata</taxon>
        <taxon>Vertebrata</taxon>
        <taxon>Euteleostomi</taxon>
        <taxon>Mammalia</taxon>
        <taxon>Eutheria</taxon>
        <taxon>Euarchontoglires</taxon>
        <taxon>Primates</taxon>
        <taxon>Haplorrhini</taxon>
        <taxon>Platyrrhini</taxon>
        <taxon>Cebidae</taxon>
        <taxon>Callitrichinae</taxon>
        <taxon>Saguinus</taxon>
    </lineage>
</organism>
<dbReference type="Proteomes" id="UP001266305">
    <property type="component" value="Unassembled WGS sequence"/>
</dbReference>
<proteinExistence type="predicted"/>
<keyword evidence="3" id="KW-1185">Reference proteome</keyword>
<evidence type="ECO:0000313" key="3">
    <source>
        <dbReference type="Proteomes" id="UP001266305"/>
    </source>
</evidence>
<comment type="caution">
    <text evidence="2">The sequence shown here is derived from an EMBL/GenBank/DDBJ whole genome shotgun (WGS) entry which is preliminary data.</text>
</comment>
<sequence length="342" mass="36672">METDESPSPLPCGPAGEAVMESRAHPFQALPREQSPPPPLQTSSGAEVMDVGSGGDGQSELPAEDPFNFYGASLLSKGSFSKGRLLIDPNCSGHSPRTARHAPAVRKFSPDLKLLKDVKISVSFTESCRSKDRKVLYTGAERDVRAECGLLLSPVSGDVHACPFGGSVGDGVGVGGESADKKDEENELDQEKRVEYAVLDELEDFTDNLELDEEGAGGFTAKAIVQRDRVDEEALNFPYEECCCSPGAGAWAPGALVSQQSVLQDDFDNDVDALLEEGLCAPKKRRTEEKYGGDSDHPSDGETSVQPMMTKIKTVLKSTWVGQKQWVFQGSGRAVASLAEML</sequence>
<dbReference type="InterPro" id="IPR040375">
    <property type="entry name" value="DGCR8"/>
</dbReference>
<gene>
    <name evidence="2" type="primary">DGCR8_2</name>
    <name evidence="2" type="ORF">P7K49_003085</name>
</gene>
<protein>
    <submittedName>
        <fullName evidence="2">Microprocessor complex subunit dgcr8</fullName>
    </submittedName>
</protein>
<evidence type="ECO:0000313" key="2">
    <source>
        <dbReference type="EMBL" id="KAK2121699.1"/>
    </source>
</evidence>